<accession>A0A7H0ERQ8</accession>
<dbReference type="Proteomes" id="UP000516181">
    <property type="component" value="Chromosome"/>
</dbReference>
<organism evidence="1 2">
    <name type="scientific">Klebsiella variicola</name>
    <dbReference type="NCBI Taxonomy" id="244366"/>
    <lineage>
        <taxon>Bacteria</taxon>
        <taxon>Pseudomonadati</taxon>
        <taxon>Pseudomonadota</taxon>
        <taxon>Gammaproteobacteria</taxon>
        <taxon>Enterobacterales</taxon>
        <taxon>Enterobacteriaceae</taxon>
        <taxon>Klebsiella/Raoultella group</taxon>
        <taxon>Klebsiella</taxon>
        <taxon>Klebsiella pneumoniae complex</taxon>
    </lineage>
</organism>
<reference evidence="1 2" key="1">
    <citation type="submission" date="2020-08" db="EMBL/GenBank/DDBJ databases">
        <title>Complete genome sequence of Klebsiella pneumoniae KP2757.</title>
        <authorList>
            <person name="Zhang X."/>
        </authorList>
    </citation>
    <scope>NUCLEOTIDE SEQUENCE [LARGE SCALE GENOMIC DNA]</scope>
    <source>
        <strain evidence="1 2">KP2757</strain>
    </source>
</reference>
<dbReference type="EMBL" id="CP060807">
    <property type="protein sequence ID" value="QNP26474.1"/>
    <property type="molecule type" value="Genomic_DNA"/>
</dbReference>
<protein>
    <submittedName>
        <fullName evidence="1">Uncharacterized protein</fullName>
    </submittedName>
</protein>
<dbReference type="RefSeq" id="WP_130993691.1">
    <property type="nucleotide sequence ID" value="NZ_BIGL01000001.1"/>
</dbReference>
<gene>
    <name evidence="1" type="ORF">IAP99_09010</name>
</gene>
<evidence type="ECO:0000313" key="2">
    <source>
        <dbReference type="Proteomes" id="UP000516181"/>
    </source>
</evidence>
<dbReference type="AlphaFoldDB" id="A0A7H0ERQ8"/>
<proteinExistence type="predicted"/>
<name>A0A7H0ERQ8_KLEVA</name>
<evidence type="ECO:0000313" key="1">
    <source>
        <dbReference type="EMBL" id="QNP26474.1"/>
    </source>
</evidence>
<sequence length="493" mass="55844">MTLAATQPDIFKGIVGNRTTSLESGRFLHVMKRKSNPEGHLLRGGNHINADYTLTSIKYRFHCRTGSYNQMRMELRADYSLHSFLLMEITMKSKCFIIVLISTLLLSACAWTSRGKINRNLESASYLANKNSYSSSYCDSLDYLKEALTIAQAKGSAGLQANVLQAYVDNYNKIIINLKYIHAQSSINDLWQKGESYACWMPEMRRVMPLMTAEMKAQIHPESYPSTANEQKGRDLAGEAFYQLAQKEKNKTVKLHNLLATYRYSPWRKGLNHDLQTAYDNATNHIIIKIAGDRAIAGKEVLREGVIPGLRHYYAAKSLDERKKEASDRNKVLPYPLEVSCMCHYVFDYPSAPQKTGTNFVITLRLTKAKRESGSYRRTAPEEREGVTQQCYDVPVFSRDGKGKKMKTGETKTRCVNSTYTYTENAVYSGTEYTTSLKGKIMMSMNGRTILKNQDITGYESTESSSADSLEKAQNNIVRFMAYKIKMGIFSAK</sequence>